<reference evidence="2 3" key="1">
    <citation type="submission" date="2024-05" db="EMBL/GenBank/DDBJ databases">
        <title>A draft genome resource for the thread blight pathogen Marasmius tenuissimus strain MS-2.</title>
        <authorList>
            <person name="Yulfo-Soto G.E."/>
            <person name="Baruah I.K."/>
            <person name="Amoako-Attah I."/>
            <person name="Bukari Y."/>
            <person name="Meinhardt L.W."/>
            <person name="Bailey B.A."/>
            <person name="Cohen S.P."/>
        </authorList>
    </citation>
    <scope>NUCLEOTIDE SEQUENCE [LARGE SCALE GENOMIC DNA]</scope>
    <source>
        <strain evidence="2 3">MS-2</strain>
    </source>
</reference>
<keyword evidence="3" id="KW-1185">Reference proteome</keyword>
<gene>
    <name evidence="2" type="ORF">AAF712_003198</name>
</gene>
<name>A0ABR3A6E9_9AGAR</name>
<organism evidence="2 3">
    <name type="scientific">Marasmius tenuissimus</name>
    <dbReference type="NCBI Taxonomy" id="585030"/>
    <lineage>
        <taxon>Eukaryota</taxon>
        <taxon>Fungi</taxon>
        <taxon>Dikarya</taxon>
        <taxon>Basidiomycota</taxon>
        <taxon>Agaricomycotina</taxon>
        <taxon>Agaricomycetes</taxon>
        <taxon>Agaricomycetidae</taxon>
        <taxon>Agaricales</taxon>
        <taxon>Marasmiineae</taxon>
        <taxon>Marasmiaceae</taxon>
        <taxon>Marasmius</taxon>
    </lineage>
</organism>
<comment type="caution">
    <text evidence="2">The sequence shown here is derived from an EMBL/GenBank/DDBJ whole genome shotgun (WGS) entry which is preliminary data.</text>
</comment>
<evidence type="ECO:0000313" key="2">
    <source>
        <dbReference type="EMBL" id="KAL0069540.1"/>
    </source>
</evidence>
<feature type="region of interest" description="Disordered" evidence="1">
    <location>
        <begin position="1"/>
        <end position="53"/>
    </location>
</feature>
<proteinExistence type="predicted"/>
<dbReference type="Proteomes" id="UP001437256">
    <property type="component" value="Unassembled WGS sequence"/>
</dbReference>
<evidence type="ECO:0000256" key="1">
    <source>
        <dbReference type="SAM" id="MobiDB-lite"/>
    </source>
</evidence>
<accession>A0ABR3A6E9</accession>
<protein>
    <submittedName>
        <fullName evidence="2">Uncharacterized protein</fullName>
    </submittedName>
</protein>
<feature type="compositionally biased region" description="Polar residues" evidence="1">
    <location>
        <begin position="34"/>
        <end position="53"/>
    </location>
</feature>
<evidence type="ECO:0000313" key="3">
    <source>
        <dbReference type="Proteomes" id="UP001437256"/>
    </source>
</evidence>
<sequence>MARAKLYFTPQQKAEANRRKSAKYYAKNKDSINTKRQSVQFPRSSLFPQPSSN</sequence>
<dbReference type="EMBL" id="JBBXMP010000011">
    <property type="protein sequence ID" value="KAL0069540.1"/>
    <property type="molecule type" value="Genomic_DNA"/>
</dbReference>